<keyword evidence="10" id="KW-0479">Metal-binding</keyword>
<keyword evidence="14" id="KW-1185">Reference proteome</keyword>
<dbReference type="InterPro" id="IPR003084">
    <property type="entry name" value="HDAC_I/II"/>
</dbReference>
<evidence type="ECO:0000259" key="12">
    <source>
        <dbReference type="Pfam" id="PF00850"/>
    </source>
</evidence>
<proteinExistence type="inferred from homology"/>
<keyword evidence="4 7" id="KW-0378">Hydrolase</keyword>
<evidence type="ECO:0000256" key="7">
    <source>
        <dbReference type="PIRNR" id="PIRNR037913"/>
    </source>
</evidence>
<evidence type="ECO:0000256" key="2">
    <source>
        <dbReference type="ARBA" id="ARBA00012111"/>
    </source>
</evidence>
<name>A0A4P1RAR5_LUPAN</name>
<evidence type="ECO:0000256" key="6">
    <source>
        <dbReference type="ARBA" id="ARBA00048287"/>
    </source>
</evidence>
<feature type="binding site" evidence="10">
    <location>
        <position position="174"/>
    </location>
    <ligand>
        <name>a divalent metal cation</name>
        <dbReference type="ChEBI" id="CHEBI:60240"/>
    </ligand>
</feature>
<keyword evidence="7" id="KW-0539">Nucleus</keyword>
<dbReference type="FunFam" id="3.40.800.20:FF:000008">
    <property type="entry name" value="Histone deacetylase"/>
    <property type="match status" value="1"/>
</dbReference>
<comment type="subcellular location">
    <subcellularLocation>
        <location evidence="7">Nucleus</location>
    </subcellularLocation>
</comment>
<dbReference type="PIRSF" id="PIRSF037913">
    <property type="entry name" value="His_deacetylse_1"/>
    <property type="match status" value="1"/>
</dbReference>
<dbReference type="Gramene" id="OIW05854">
    <property type="protein sequence ID" value="OIW05854"/>
    <property type="gene ID" value="TanjilG_23640"/>
</dbReference>
<evidence type="ECO:0000256" key="8">
    <source>
        <dbReference type="PIRSR" id="PIRSR037913-1"/>
    </source>
</evidence>
<dbReference type="Gene3D" id="3.40.800.20">
    <property type="entry name" value="Histone deacetylase domain"/>
    <property type="match status" value="1"/>
</dbReference>
<keyword evidence="5 7" id="KW-0156">Chromatin regulator</keyword>
<evidence type="ECO:0000256" key="10">
    <source>
        <dbReference type="PIRSR" id="PIRSR037913-3"/>
    </source>
</evidence>
<feature type="binding site" evidence="10">
    <location>
        <position position="261"/>
    </location>
    <ligand>
        <name>a divalent metal cation</name>
        <dbReference type="ChEBI" id="CHEBI:60240"/>
    </ligand>
</feature>
<comment type="catalytic activity">
    <reaction evidence="6 7">
        <text>N(6)-acetyl-L-lysyl-[histone] + H2O = L-lysyl-[histone] + acetate</text>
        <dbReference type="Rhea" id="RHEA:58196"/>
        <dbReference type="Rhea" id="RHEA-COMP:9845"/>
        <dbReference type="Rhea" id="RHEA-COMP:11338"/>
        <dbReference type="ChEBI" id="CHEBI:15377"/>
        <dbReference type="ChEBI" id="CHEBI:29969"/>
        <dbReference type="ChEBI" id="CHEBI:30089"/>
        <dbReference type="ChEBI" id="CHEBI:61930"/>
        <dbReference type="EC" id="3.5.1.98"/>
    </reaction>
</comment>
<dbReference type="Proteomes" id="UP000188354">
    <property type="component" value="Chromosome LG08"/>
</dbReference>
<evidence type="ECO:0000256" key="4">
    <source>
        <dbReference type="ARBA" id="ARBA00022801"/>
    </source>
</evidence>
<dbReference type="GO" id="GO:0141221">
    <property type="term" value="F:histone deacetylase activity, hydrolytic mechanism"/>
    <property type="evidence" value="ECO:0007669"/>
    <property type="project" value="UniProtKB-EC"/>
</dbReference>
<evidence type="ECO:0000313" key="14">
    <source>
        <dbReference type="Proteomes" id="UP000188354"/>
    </source>
</evidence>
<feature type="binding site" evidence="10">
    <location>
        <position position="172"/>
    </location>
    <ligand>
        <name>a divalent metal cation</name>
        <dbReference type="ChEBI" id="CHEBI:60240"/>
    </ligand>
</feature>
<dbReference type="PANTHER" id="PTHR10625">
    <property type="entry name" value="HISTONE DEACETYLASE HDAC1-RELATED"/>
    <property type="match status" value="1"/>
</dbReference>
<comment type="similarity">
    <text evidence="7">Belongs to the histone deacetylase family. HD Type 1 subfamily.</text>
</comment>
<dbReference type="PRINTS" id="PR01270">
    <property type="entry name" value="HDASUPER"/>
</dbReference>
<accession>A0A4P1RAR5</accession>
<dbReference type="AlphaFoldDB" id="A0A4P1RAR5"/>
<dbReference type="PRINTS" id="PR01271">
    <property type="entry name" value="HISDACETLASE"/>
</dbReference>
<evidence type="ECO:0000256" key="3">
    <source>
        <dbReference type="ARBA" id="ARBA00022491"/>
    </source>
</evidence>
<organism evidence="13 14">
    <name type="scientific">Lupinus angustifolius</name>
    <name type="common">Narrow-leaved blue lupine</name>
    <dbReference type="NCBI Taxonomy" id="3871"/>
    <lineage>
        <taxon>Eukaryota</taxon>
        <taxon>Viridiplantae</taxon>
        <taxon>Streptophyta</taxon>
        <taxon>Embryophyta</taxon>
        <taxon>Tracheophyta</taxon>
        <taxon>Spermatophyta</taxon>
        <taxon>Magnoliopsida</taxon>
        <taxon>eudicotyledons</taxon>
        <taxon>Gunneridae</taxon>
        <taxon>Pentapetalae</taxon>
        <taxon>rosids</taxon>
        <taxon>fabids</taxon>
        <taxon>Fabales</taxon>
        <taxon>Fabaceae</taxon>
        <taxon>Papilionoideae</taxon>
        <taxon>50 kb inversion clade</taxon>
        <taxon>genistoids sensu lato</taxon>
        <taxon>core genistoids</taxon>
        <taxon>Genisteae</taxon>
        <taxon>Lupinus</taxon>
    </lineage>
</organism>
<dbReference type="GO" id="GO:0046872">
    <property type="term" value="F:metal ion binding"/>
    <property type="evidence" value="ECO:0007669"/>
    <property type="project" value="UniProtKB-KW"/>
</dbReference>
<gene>
    <name evidence="13" type="ORF">TanjilG_23640</name>
</gene>
<evidence type="ECO:0000256" key="1">
    <source>
        <dbReference type="ARBA" id="ARBA00001947"/>
    </source>
</evidence>
<feature type="binding site" evidence="9">
    <location>
        <position position="300"/>
    </location>
    <ligand>
        <name>substrate</name>
    </ligand>
</feature>
<feature type="region of interest" description="Disordered" evidence="11">
    <location>
        <begin position="388"/>
        <end position="434"/>
    </location>
</feature>
<feature type="compositionally biased region" description="Basic and acidic residues" evidence="11">
    <location>
        <begin position="402"/>
        <end position="419"/>
    </location>
</feature>
<dbReference type="InterPro" id="IPR023801">
    <property type="entry name" value="His_deacetylse_dom"/>
</dbReference>
<dbReference type="GO" id="GO:0005634">
    <property type="term" value="C:nucleus"/>
    <property type="evidence" value="ECO:0007669"/>
    <property type="project" value="UniProtKB-SubCell"/>
</dbReference>
<feature type="domain" description="Histone deacetylase" evidence="12">
    <location>
        <begin position="24"/>
        <end position="314"/>
    </location>
</feature>
<comment type="cofactor">
    <cofactor evidence="1">
        <name>Zn(2+)</name>
        <dbReference type="ChEBI" id="CHEBI:29105"/>
    </cofactor>
</comment>
<keyword evidence="3" id="KW-0678">Repressor</keyword>
<evidence type="ECO:0000313" key="13">
    <source>
        <dbReference type="EMBL" id="OIW05854.1"/>
    </source>
</evidence>
<dbReference type="PANTHER" id="PTHR10625:SF39">
    <property type="entry name" value="HISTONE DEACETYLASE 9"/>
    <property type="match status" value="1"/>
</dbReference>
<keyword evidence="7" id="KW-0804">Transcription</keyword>
<dbReference type="InterPro" id="IPR023696">
    <property type="entry name" value="Ureohydrolase_dom_sf"/>
</dbReference>
<dbReference type="GO" id="GO:0040029">
    <property type="term" value="P:epigenetic regulation of gene expression"/>
    <property type="evidence" value="ECO:0007669"/>
    <property type="project" value="TreeGrafter"/>
</dbReference>
<dbReference type="Pfam" id="PF00850">
    <property type="entry name" value="Hist_deacetyl"/>
    <property type="match status" value="1"/>
</dbReference>
<dbReference type="InterPro" id="IPR000286">
    <property type="entry name" value="HDACs"/>
</dbReference>
<sequence length="434" mass="49293">MRSKDRISYFYDGDVGSVYFGPNHPMKPHRLCMTHHLVLSYDLHKKMEIYRPHKAYPVELAQFHSADYVEFLHRITPDTQHLFSTELAKYNLGEDCPVFDNLFEFCQIYAGGTIDAARRLNNQLCDIAINWAGGLHHAKKCEASGFCYINDLVLGILELLKYHARVLYIDIDVHHGDGVEEAFYFTDRVMTVSFHKYGDLFFPGTGDAKEVGEKEGKYYAINVPLKDGIDDTSFTRLFKTIISKVVETYQPGVIVLQCGADSLAGDRLGCFNLSIDGHSECVRFVKRFNLPLLVTGGGGYTKENVARCWTVETGVLLDTELPNALVQCCCGNLPCDLVVMGSNPENYLSVCGENLNSKSYLTTIKMQVMENLRCIQHAPSVQMQEVPPDFYIPDFDEDEQNPDERNDQHTQDKHIQRDDEYYEGDNDNDHMDVA</sequence>
<dbReference type="SUPFAM" id="SSF52768">
    <property type="entry name" value="Arginase/deacetylase"/>
    <property type="match status" value="1"/>
</dbReference>
<protein>
    <recommendedName>
        <fullName evidence="2 7">Histone deacetylase</fullName>
        <ecNumber evidence="2 7">3.5.1.98</ecNumber>
    </recommendedName>
</protein>
<dbReference type="InterPro" id="IPR037138">
    <property type="entry name" value="His_deacetylse_dom_sf"/>
</dbReference>
<evidence type="ECO:0000256" key="9">
    <source>
        <dbReference type="PIRSR" id="PIRSR037913-2"/>
    </source>
</evidence>
<feature type="binding site" evidence="9">
    <location>
        <position position="145"/>
    </location>
    <ligand>
        <name>substrate</name>
    </ligand>
</feature>
<dbReference type="STRING" id="3871.A0A4P1RAR5"/>
<reference evidence="13 14" key="1">
    <citation type="journal article" date="2017" name="Plant Biotechnol. J.">
        <title>A comprehensive draft genome sequence for lupin (Lupinus angustifolius), an emerging health food: insights into plant-microbe interactions and legume evolution.</title>
        <authorList>
            <person name="Hane J.K."/>
            <person name="Ming Y."/>
            <person name="Kamphuis L.G."/>
            <person name="Nelson M.N."/>
            <person name="Garg G."/>
            <person name="Atkins C.A."/>
            <person name="Bayer P.E."/>
            <person name="Bravo A."/>
            <person name="Bringans S."/>
            <person name="Cannon S."/>
            <person name="Edwards D."/>
            <person name="Foley R."/>
            <person name="Gao L.L."/>
            <person name="Harrison M.J."/>
            <person name="Huang W."/>
            <person name="Hurgobin B."/>
            <person name="Li S."/>
            <person name="Liu C.W."/>
            <person name="McGrath A."/>
            <person name="Morahan G."/>
            <person name="Murray J."/>
            <person name="Weller J."/>
            <person name="Jian J."/>
            <person name="Singh K.B."/>
        </authorList>
    </citation>
    <scope>NUCLEOTIDE SEQUENCE</scope>
    <source>
        <strain evidence="14">cv. Tanjil</strain>
        <tissue evidence="13">Whole plant</tissue>
    </source>
</reference>
<feature type="active site" description="Proton acceptor" evidence="8">
    <location>
        <position position="137"/>
    </location>
</feature>
<dbReference type="EMBL" id="CM007368">
    <property type="protein sequence ID" value="OIW05854.1"/>
    <property type="molecule type" value="Genomic_DNA"/>
</dbReference>
<feature type="binding site" evidence="9">
    <location>
        <position position="95"/>
    </location>
    <ligand>
        <name>substrate</name>
    </ligand>
</feature>
<evidence type="ECO:0000256" key="11">
    <source>
        <dbReference type="SAM" id="MobiDB-lite"/>
    </source>
</evidence>
<dbReference type="EC" id="3.5.1.98" evidence="2 7"/>
<keyword evidence="7" id="KW-0805">Transcription regulation</keyword>
<evidence type="ECO:0000256" key="5">
    <source>
        <dbReference type="ARBA" id="ARBA00022853"/>
    </source>
</evidence>